<keyword evidence="3" id="KW-1185">Reference proteome</keyword>
<protein>
    <recommendedName>
        <fullName evidence="1">Sporulation initiation factor Spo0A C-terminal domain-containing protein</fullName>
    </recommendedName>
</protein>
<comment type="caution">
    <text evidence="2">The sequence shown here is derived from an EMBL/GenBank/DDBJ whole genome shotgun (WGS) entry which is preliminary data.</text>
</comment>
<dbReference type="Proteomes" id="UP000261080">
    <property type="component" value="Unassembled WGS sequence"/>
</dbReference>
<dbReference type="RefSeq" id="WP_024732992.1">
    <property type="nucleotide sequence ID" value="NZ_BAABYU010000001.1"/>
</dbReference>
<dbReference type="AlphaFoldDB" id="A0A3E3K0X4"/>
<dbReference type="InterPro" id="IPR014879">
    <property type="entry name" value="Spo0A_C"/>
</dbReference>
<dbReference type="GO" id="GO:0005737">
    <property type="term" value="C:cytoplasm"/>
    <property type="evidence" value="ECO:0007669"/>
    <property type="project" value="InterPro"/>
</dbReference>
<dbReference type="GeneID" id="97193227"/>
<feature type="domain" description="Sporulation initiation factor Spo0A C-terminal" evidence="1">
    <location>
        <begin position="5"/>
        <end position="102"/>
    </location>
</feature>
<dbReference type="GO" id="GO:0003700">
    <property type="term" value="F:DNA-binding transcription factor activity"/>
    <property type="evidence" value="ECO:0007669"/>
    <property type="project" value="InterPro"/>
</dbReference>
<name>A0A3E3K0X4_9FIRM</name>
<proteinExistence type="predicted"/>
<evidence type="ECO:0000313" key="3">
    <source>
        <dbReference type="Proteomes" id="UP000261080"/>
    </source>
</evidence>
<evidence type="ECO:0000259" key="1">
    <source>
        <dbReference type="Pfam" id="PF08769"/>
    </source>
</evidence>
<reference evidence="2 3" key="1">
    <citation type="submission" date="2018-08" db="EMBL/GenBank/DDBJ databases">
        <title>A genome reference for cultivated species of the human gut microbiota.</title>
        <authorList>
            <person name="Zou Y."/>
            <person name="Xue W."/>
            <person name="Luo G."/>
        </authorList>
    </citation>
    <scope>NUCLEOTIDE SEQUENCE [LARGE SCALE GENOMIC DNA]</scope>
    <source>
        <strain evidence="2 3">AF37-2AT</strain>
    </source>
</reference>
<dbReference type="SUPFAM" id="SSF46894">
    <property type="entry name" value="C-terminal effector domain of the bipartite response regulators"/>
    <property type="match status" value="1"/>
</dbReference>
<dbReference type="InterPro" id="IPR016032">
    <property type="entry name" value="Sig_transdc_resp-reg_C-effctor"/>
</dbReference>
<evidence type="ECO:0000313" key="2">
    <source>
        <dbReference type="EMBL" id="RGE86465.1"/>
    </source>
</evidence>
<dbReference type="EMBL" id="QVLX01000005">
    <property type="protein sequence ID" value="RGE86465.1"/>
    <property type="molecule type" value="Genomic_DNA"/>
</dbReference>
<gene>
    <name evidence="2" type="ORF">DW016_10430</name>
</gene>
<dbReference type="OrthoDB" id="1971735at2"/>
<dbReference type="GO" id="GO:0042173">
    <property type="term" value="P:regulation of sporulation resulting in formation of a cellular spore"/>
    <property type="evidence" value="ECO:0007669"/>
    <property type="project" value="InterPro"/>
</dbReference>
<dbReference type="Gene3D" id="1.10.10.10">
    <property type="entry name" value="Winged helix-like DNA-binding domain superfamily/Winged helix DNA-binding domain"/>
    <property type="match status" value="1"/>
</dbReference>
<accession>A0A3E3K0X4</accession>
<dbReference type="GO" id="GO:0003677">
    <property type="term" value="F:DNA binding"/>
    <property type="evidence" value="ECO:0007669"/>
    <property type="project" value="InterPro"/>
</dbReference>
<organism evidence="2 3">
    <name type="scientific">Sellimonas intestinalis</name>
    <dbReference type="NCBI Taxonomy" id="1653434"/>
    <lineage>
        <taxon>Bacteria</taxon>
        <taxon>Bacillati</taxon>
        <taxon>Bacillota</taxon>
        <taxon>Clostridia</taxon>
        <taxon>Lachnospirales</taxon>
        <taxon>Lachnospiraceae</taxon>
        <taxon>Sellimonas</taxon>
    </lineage>
</organism>
<dbReference type="InterPro" id="IPR036388">
    <property type="entry name" value="WH-like_DNA-bd_sf"/>
</dbReference>
<dbReference type="GO" id="GO:0005509">
    <property type="term" value="F:calcium ion binding"/>
    <property type="evidence" value="ECO:0007669"/>
    <property type="project" value="InterPro"/>
</dbReference>
<sequence>MENLSQLIHRLGINATYRGYHYLYRAVLLALSDEDYLLSITKKMYLDIAAYYGIPVSNVERNLRTVITICWERGNREFLTEIASYPLTFRPSAGEFIDILVAYCREHQISE</sequence>
<dbReference type="Pfam" id="PF08769">
    <property type="entry name" value="Spo0A_C"/>
    <property type="match status" value="1"/>
</dbReference>